<dbReference type="SUPFAM" id="SSF53474">
    <property type="entry name" value="alpha/beta-Hydrolases"/>
    <property type="match status" value="1"/>
</dbReference>
<dbReference type="Proteomes" id="UP000682713">
    <property type="component" value="Unassembled WGS sequence"/>
</dbReference>
<protein>
    <submittedName>
        <fullName evidence="1">Esterase family protein</fullName>
    </submittedName>
</protein>
<dbReference type="PANTHER" id="PTHR48098:SF1">
    <property type="entry name" value="DIACYLGLYCEROL ACYLTRANSFERASE_MYCOLYLTRANSFERASE AG85A"/>
    <property type="match status" value="1"/>
</dbReference>
<dbReference type="PANTHER" id="PTHR48098">
    <property type="entry name" value="ENTEROCHELIN ESTERASE-RELATED"/>
    <property type="match status" value="1"/>
</dbReference>
<comment type="caution">
    <text evidence="1">The sequence shown here is derived from an EMBL/GenBank/DDBJ whole genome shotgun (WGS) entry which is preliminary data.</text>
</comment>
<accession>A0A942TS59</accession>
<dbReference type="AlphaFoldDB" id="A0A942TS59"/>
<evidence type="ECO:0000313" key="2">
    <source>
        <dbReference type="Proteomes" id="UP000682713"/>
    </source>
</evidence>
<name>A0A942TS59_9BACI</name>
<keyword evidence="2" id="KW-1185">Reference proteome</keyword>
<reference evidence="1 2" key="1">
    <citation type="submission" date="2021-05" db="EMBL/GenBank/DDBJ databases">
        <title>Novel Bacillus species.</title>
        <authorList>
            <person name="Liu G."/>
        </authorList>
    </citation>
    <scope>NUCLEOTIDE SEQUENCE [LARGE SCALE GENOMIC DNA]</scope>
    <source>
        <strain evidence="1 2">FJAT-49732</strain>
    </source>
</reference>
<dbReference type="InterPro" id="IPR050583">
    <property type="entry name" value="Mycobacterial_A85_antigen"/>
</dbReference>
<dbReference type="InterPro" id="IPR000801">
    <property type="entry name" value="Esterase-like"/>
</dbReference>
<dbReference type="Pfam" id="PF00756">
    <property type="entry name" value="Esterase"/>
    <property type="match status" value="1"/>
</dbReference>
<dbReference type="EMBL" id="JAGYPJ010000001">
    <property type="protein sequence ID" value="MBS4201172.1"/>
    <property type="molecule type" value="Genomic_DNA"/>
</dbReference>
<gene>
    <name evidence="1" type="ORF">KHA93_16150</name>
</gene>
<dbReference type="Gene3D" id="3.40.50.1820">
    <property type="entry name" value="alpha/beta hydrolase"/>
    <property type="match status" value="1"/>
</dbReference>
<evidence type="ECO:0000313" key="1">
    <source>
        <dbReference type="EMBL" id="MBS4201172.1"/>
    </source>
</evidence>
<dbReference type="InterPro" id="IPR029058">
    <property type="entry name" value="AB_hydrolase_fold"/>
</dbReference>
<dbReference type="GO" id="GO:0016747">
    <property type="term" value="F:acyltransferase activity, transferring groups other than amino-acyl groups"/>
    <property type="evidence" value="ECO:0007669"/>
    <property type="project" value="TreeGrafter"/>
</dbReference>
<proteinExistence type="predicted"/>
<organism evidence="1 2">
    <name type="scientific">Lederbergia citrisecunda</name>
    <dbReference type="NCBI Taxonomy" id="2833583"/>
    <lineage>
        <taxon>Bacteria</taxon>
        <taxon>Bacillati</taxon>
        <taxon>Bacillota</taxon>
        <taxon>Bacilli</taxon>
        <taxon>Bacillales</taxon>
        <taxon>Bacillaceae</taxon>
        <taxon>Lederbergia</taxon>
    </lineage>
</organism>
<sequence length="283" mass="32477">MNGFSLESIVREFYHPQIIESKIDSDFLRKVQKVNIYLPPKYNKDHKYPVLYLLHGKDSNEQSWFNGFLGINAAKIDQTADRLIKEQKINPLIIVSPMIDNSYGINTSTITKKIDDHDEGLYKDYIIKELIPYIDSEYCTIQDKSGRFIGGISMGGFAALHLAFVHNDHFSKVGGHSAAIRTDEKAGSGINWLFSNGNSREQIDPLYLSESLEKEDISVYLDHGTMDHDWLVEGNKALYMKLKERQIDVQYVTNLGGHDYKYWSSNTERYLLFYAGKRSDNAK</sequence>